<dbReference type="GeneID" id="30029401"/>
<accession>A0A1A0HFF9</accession>
<comment type="caution">
    <text evidence="4">The sequence shown here is derived from an EMBL/GenBank/DDBJ whole genome shotgun (WGS) entry which is preliminary data.</text>
</comment>
<dbReference type="InterPro" id="IPR038090">
    <property type="entry name" value="Cdt1_C_WH_dom_sf"/>
</dbReference>
<evidence type="ECO:0000259" key="3">
    <source>
        <dbReference type="Pfam" id="PF16679"/>
    </source>
</evidence>
<reference evidence="4 5" key="1">
    <citation type="submission" date="2016-05" db="EMBL/GenBank/DDBJ databases">
        <title>Comparative genomics of biotechnologically important yeasts.</title>
        <authorList>
            <consortium name="DOE Joint Genome Institute"/>
            <person name="Riley R."/>
            <person name="Haridas S."/>
            <person name="Wolfe K.H."/>
            <person name="Lopes M.R."/>
            <person name="Hittinger C.T."/>
            <person name="Goker M."/>
            <person name="Salamov A."/>
            <person name="Wisecaver J."/>
            <person name="Long T.M."/>
            <person name="Aerts A.L."/>
            <person name="Barry K."/>
            <person name="Choi C."/>
            <person name="Clum A."/>
            <person name="Coughlan A.Y."/>
            <person name="Deshpande S."/>
            <person name="Douglass A.P."/>
            <person name="Hanson S.J."/>
            <person name="Klenk H.-P."/>
            <person name="LaButti K."/>
            <person name="Lapidus A."/>
            <person name="Lindquist E."/>
            <person name="Lipzen A."/>
            <person name="Meier-kolthoff J.P."/>
            <person name="Ohm R.A."/>
            <person name="Otillar R.P."/>
            <person name="Pangilinan J."/>
            <person name="Peng Y."/>
            <person name="Rokas A."/>
            <person name="Rosa C.A."/>
            <person name="Scheuner C."/>
            <person name="Sibirny A.A."/>
            <person name="Slot J.C."/>
            <person name="Stielow J.B."/>
            <person name="Sun H."/>
            <person name="Kurtzman C.P."/>
            <person name="Blackwell M."/>
            <person name="Grigoriev I.V."/>
            <person name="Jeffries T.W."/>
        </authorList>
    </citation>
    <scope>NUCLEOTIDE SEQUENCE [LARGE SCALE GENOMIC DNA]</scope>
    <source>
        <strain evidence="4 5">NRRL YB-4993</strain>
    </source>
</reference>
<dbReference type="EMBL" id="LXTC01000001">
    <property type="protein sequence ID" value="OBA22884.1"/>
    <property type="molecule type" value="Genomic_DNA"/>
</dbReference>
<organism evidence="4 5">
    <name type="scientific">Metschnikowia bicuspidata var. bicuspidata NRRL YB-4993</name>
    <dbReference type="NCBI Taxonomy" id="869754"/>
    <lineage>
        <taxon>Eukaryota</taxon>
        <taxon>Fungi</taxon>
        <taxon>Dikarya</taxon>
        <taxon>Ascomycota</taxon>
        <taxon>Saccharomycotina</taxon>
        <taxon>Pichiomycetes</taxon>
        <taxon>Metschnikowiaceae</taxon>
        <taxon>Metschnikowia</taxon>
    </lineage>
</organism>
<keyword evidence="5" id="KW-1185">Reference proteome</keyword>
<dbReference type="Proteomes" id="UP000092555">
    <property type="component" value="Unassembled WGS sequence"/>
</dbReference>
<keyword evidence="2" id="KW-0131">Cell cycle</keyword>
<gene>
    <name evidence="4" type="ORF">METBIDRAFT_33933</name>
</gene>
<dbReference type="OrthoDB" id="3981148at2759"/>
<dbReference type="Pfam" id="PF16679">
    <property type="entry name" value="CDT1_C"/>
    <property type="match status" value="1"/>
</dbReference>
<sequence length="308" mass="34614">MTFEASDSLQSLPNLFNALDSVLSIHYASSITVPKVHDLCEKATRLTKRRVDINTIEQILGYDLQVYQIIYFGSNSFDYGMCSPKGLSPLQFGALLPSRRISFKERVSSFRDAPPIVKLSEVAVPFLDTTQGVSLGRLASTSLKRQGNSLCLVTKSPKDTRISSKSILSLTENSALHSCLVEGLSLIERIKQKERKNKLNSLGNTIKENHVRYIRSKVPVVYDILYELTLMNAGEQKPFKTVPTRKLISIIKDSLSYSMTDEEISDTIHEIARVLQDKVKVIQVGEIHAIKIFPLNRNQDLDKINKTD</sequence>
<proteinExistence type="inferred from homology"/>
<name>A0A1A0HFF9_9ASCO</name>
<evidence type="ECO:0000256" key="2">
    <source>
        <dbReference type="ARBA" id="ARBA00023306"/>
    </source>
</evidence>
<protein>
    <recommendedName>
        <fullName evidence="3">DNA replication factor Cdt1 C-terminal domain-containing protein</fullName>
    </recommendedName>
</protein>
<comment type="similarity">
    <text evidence="1">Belongs to the Cdt1 family.</text>
</comment>
<evidence type="ECO:0000313" key="4">
    <source>
        <dbReference type="EMBL" id="OBA22884.1"/>
    </source>
</evidence>
<evidence type="ECO:0000313" key="5">
    <source>
        <dbReference type="Proteomes" id="UP000092555"/>
    </source>
</evidence>
<dbReference type="InterPro" id="IPR032054">
    <property type="entry name" value="Cdt1_C"/>
</dbReference>
<dbReference type="STRING" id="869754.A0A1A0HFF9"/>
<dbReference type="Gene3D" id="1.10.10.1420">
    <property type="entry name" value="DNA replication factor Cdt1, C-terminal WH domain"/>
    <property type="match status" value="1"/>
</dbReference>
<feature type="domain" description="DNA replication factor Cdt1 C-terminal" evidence="3">
    <location>
        <begin position="185"/>
        <end position="285"/>
    </location>
</feature>
<dbReference type="RefSeq" id="XP_018713365.1">
    <property type="nucleotide sequence ID" value="XM_018856425.1"/>
</dbReference>
<dbReference type="AlphaFoldDB" id="A0A1A0HFF9"/>
<evidence type="ECO:0000256" key="1">
    <source>
        <dbReference type="ARBA" id="ARBA00008356"/>
    </source>
</evidence>